<feature type="compositionally biased region" description="Low complexity" evidence="1">
    <location>
        <begin position="1115"/>
        <end position="1128"/>
    </location>
</feature>
<reference evidence="2 3" key="1">
    <citation type="submission" date="2014-04" db="EMBL/GenBank/DDBJ databases">
        <authorList>
            <consortium name="DOE Joint Genome Institute"/>
            <person name="Kuo A."/>
            <person name="Girlanda M."/>
            <person name="Perotto S."/>
            <person name="Kohler A."/>
            <person name="Nagy L.G."/>
            <person name="Floudas D."/>
            <person name="Copeland A."/>
            <person name="Barry K.W."/>
            <person name="Cichocki N."/>
            <person name="Veneault-Fourrey C."/>
            <person name="LaButti K."/>
            <person name="Lindquist E.A."/>
            <person name="Lipzen A."/>
            <person name="Lundell T."/>
            <person name="Morin E."/>
            <person name="Murat C."/>
            <person name="Sun H."/>
            <person name="Tunlid A."/>
            <person name="Henrissat B."/>
            <person name="Grigoriev I.V."/>
            <person name="Hibbett D.S."/>
            <person name="Martin F."/>
            <person name="Nordberg H.P."/>
            <person name="Cantor M.N."/>
            <person name="Hua S.X."/>
        </authorList>
    </citation>
    <scope>NUCLEOTIDE SEQUENCE [LARGE SCALE GENOMIC DNA]</scope>
    <source>
        <strain evidence="2 3">MUT 4182</strain>
    </source>
</reference>
<feature type="region of interest" description="Disordered" evidence="1">
    <location>
        <begin position="922"/>
        <end position="1182"/>
    </location>
</feature>
<dbReference type="EMBL" id="KN823240">
    <property type="protein sequence ID" value="KIO19117.1"/>
    <property type="molecule type" value="Genomic_DNA"/>
</dbReference>
<evidence type="ECO:0000313" key="2">
    <source>
        <dbReference type="EMBL" id="KIO19117.1"/>
    </source>
</evidence>
<dbReference type="PANTHER" id="PTHR24216">
    <property type="entry name" value="PAXILLIN-RELATED"/>
    <property type="match status" value="1"/>
</dbReference>
<feature type="region of interest" description="Disordered" evidence="1">
    <location>
        <begin position="1610"/>
        <end position="1833"/>
    </location>
</feature>
<sequence>MQNQELGDENEHNLNIEVFVDMDPSTICTLVECGELNKGQLLALTKLSNKDAVQAVFTTIKDSFLEELLMDSNDFQPFLDVVVDALGEDDLRSRVTRWLVDASKTQAKQKVVHCSRIVRAIVSRKSTPTTAFLLPSASGRLPDQTAQTGLSQAAATAAQPTSRQASPPHPVPQSHSHAQTPASGALSGQPKFPPKPRSPTPMSPRLNAEQTPVSPVHRSPPTAQPFPFDAQTPSQHVPRGTNPSSPKSPSPRKRQQFKAPPSAAEPPAPPNTGSNLDSLPQQSNPLPTPNVIEPDLALRNLGSPSNSGPARPQGRTAVVAETGATKSRGPSGRSNSAGPDDPESESGTTVPPVDELLDGESPEDALGEAEQDADAEEPANEGLTAFPPSGNPWDVATNDERVKKWKLEEEIHANPRHTSPFRTQWMYEDRKTAMEMNDAEYKVLTDQEYSKFLKVPPAMRGHAGLVFNKKSKFDWEIRVVLGKLAYDYSQMDEPENATLLSNALVELEVRFPDISPAHVFRNINKEGKKAVRKWWSDVAKWVQTTAGKMGAIKDELEHHVEMLDAKKPSKKYDVYKLLGLKRAEVNYVAWGKTEGLSKCEPLIKAEMDVWKADPVNQKAMEEDGKVFGQERVQVEARIRQKQFDKLTKEEKDQFLAKNNSRSNITTDQEIQGAAESLLSHLIHVGGHAAKIGDLHIVLMASGYISGGRLPVVIKEFGVKPEHGPFINDQEVGGRASKEYQTYAASRFKADPTELEIFDKGLEDGFSATGQGSSKSRGKGKGKAKASTGSSAHPQPSNTAPDIPKQSTHQLRRSFASWTPAATVNTDRKRAEYLSRFLGSTFKNNFSIQLSWNNISANNERFVEGERRPKDANNQPVLLMNPTAMPVVTHLKPWWDFMQNCAKGLVPDNEVFSWKPETTRLKIPTIPAPENPELHVSGELSRTANPKKRPRRENAAPARKSRKLNKSTKPASQEPELELEEDLDGLIEDADNWGWGEEEEVAPTRTLRSRRESKVSSAVPSVYGDDDEGAESGTDGSEFTPETKGEVEAAVSDGSQTSRLSGKGAPRSRNKALRVLSPSLLDFEQSDVAQSGSDGEAVVQPEEQPPAKSPQKNRSHSSASPTSSSEGSSKIPGIALAPISSEGRQLASTIASTPDDPPHNFTSNNAANAKLSREPTSVRRAPSPVVTQPFAELRIGHPRMFNGEASASGSPGWLQIKPLLSVWGSKISFLDMTQCDIFHSPAPPKSDLALPSAVTSAISIMQIFLAMQLADPHRPDTPLVRVSPTCGLDAVHPHHHLRQIVEGILDVQLPLPSSKLFEANMLLKPEGIRAFFGTLEEALVSFVDDLTANEAAIRYSEIEFFTALRLALYIKGTTLIRDEASTGPSAERVASILDRLVSVLAGVAALRYMQEYLGEAASRWCREDCEKGSARWYMWFSVGQLWKAGMAGLASALSQKRQDLFQFRGIDDVISPSVRSIVELLMVNPAWWSPLGDGVPVAFTVGIKQFIPSESLFNRLANLPWARLSFIDRSSVLLALFICAIQLSQEPDGSPRLIISSTDEFGSLMELFTMRCSDLRRCIEENGSAELGPKYARDESEDEVRRRQTNQAWVSVWTTERGPQAADPLEPSTSSAAEQEESAPESQAPGTSQASSIVAATPSAVDEHEADPSLERVVGLPAIAEEDEPQSAEVPREADDSDVGVMVLGPARGKRKRKVAVGGRQTAEPSVGVAENPRRRLRKAAESAAEEEPPERSRRQAYLKSPYVSAPPPALSSAAPKASSPKKPRAAVAKESSSPKKLTQKQRRVEAARKASAAKAAKKAASSVKGKEVDQPAV</sequence>
<feature type="compositionally biased region" description="Basic and acidic residues" evidence="1">
    <location>
        <begin position="1824"/>
        <end position="1833"/>
    </location>
</feature>
<accession>A0A0C3LC99</accession>
<protein>
    <submittedName>
        <fullName evidence="2">Uncharacterized protein</fullName>
    </submittedName>
</protein>
<dbReference type="OrthoDB" id="3256803at2759"/>
<feature type="compositionally biased region" description="Basic and acidic residues" evidence="1">
    <location>
        <begin position="1660"/>
        <end position="1669"/>
    </location>
</feature>
<evidence type="ECO:0000313" key="3">
    <source>
        <dbReference type="Proteomes" id="UP000054248"/>
    </source>
</evidence>
<feature type="region of interest" description="Disordered" evidence="1">
    <location>
        <begin position="133"/>
        <end position="396"/>
    </location>
</feature>
<feature type="compositionally biased region" description="Acidic residues" evidence="1">
    <location>
        <begin position="974"/>
        <end position="1000"/>
    </location>
</feature>
<feature type="compositionally biased region" description="Polar residues" evidence="1">
    <location>
        <begin position="271"/>
        <end position="285"/>
    </location>
</feature>
<organism evidence="2 3">
    <name type="scientific">Tulasnella calospora MUT 4182</name>
    <dbReference type="NCBI Taxonomy" id="1051891"/>
    <lineage>
        <taxon>Eukaryota</taxon>
        <taxon>Fungi</taxon>
        <taxon>Dikarya</taxon>
        <taxon>Basidiomycota</taxon>
        <taxon>Agaricomycotina</taxon>
        <taxon>Agaricomycetes</taxon>
        <taxon>Cantharellales</taxon>
        <taxon>Tulasnellaceae</taxon>
        <taxon>Tulasnella</taxon>
    </lineage>
</organism>
<reference evidence="3" key="2">
    <citation type="submission" date="2015-01" db="EMBL/GenBank/DDBJ databases">
        <title>Evolutionary Origins and Diversification of the Mycorrhizal Mutualists.</title>
        <authorList>
            <consortium name="DOE Joint Genome Institute"/>
            <consortium name="Mycorrhizal Genomics Consortium"/>
            <person name="Kohler A."/>
            <person name="Kuo A."/>
            <person name="Nagy L.G."/>
            <person name="Floudas D."/>
            <person name="Copeland A."/>
            <person name="Barry K.W."/>
            <person name="Cichocki N."/>
            <person name="Veneault-Fourrey C."/>
            <person name="LaButti K."/>
            <person name="Lindquist E.A."/>
            <person name="Lipzen A."/>
            <person name="Lundell T."/>
            <person name="Morin E."/>
            <person name="Murat C."/>
            <person name="Riley R."/>
            <person name="Ohm R."/>
            <person name="Sun H."/>
            <person name="Tunlid A."/>
            <person name="Henrissat B."/>
            <person name="Grigoriev I.V."/>
            <person name="Hibbett D.S."/>
            <person name="Martin F."/>
        </authorList>
    </citation>
    <scope>NUCLEOTIDE SEQUENCE [LARGE SCALE GENOMIC DNA]</scope>
    <source>
        <strain evidence="3">MUT 4182</strain>
    </source>
</reference>
<feature type="compositionally biased region" description="Low complexity" evidence="1">
    <location>
        <begin position="144"/>
        <end position="179"/>
    </location>
</feature>
<feature type="compositionally biased region" description="Polar residues" evidence="1">
    <location>
        <begin position="1141"/>
        <end position="1151"/>
    </location>
</feature>
<proteinExistence type="predicted"/>
<feature type="compositionally biased region" description="Polar residues" evidence="1">
    <location>
        <begin position="792"/>
        <end position="808"/>
    </location>
</feature>
<feature type="compositionally biased region" description="Low complexity" evidence="1">
    <location>
        <begin position="1809"/>
        <end position="1823"/>
    </location>
</feature>
<keyword evidence="3" id="KW-1185">Reference proteome</keyword>
<dbReference type="Proteomes" id="UP000054248">
    <property type="component" value="Unassembled WGS sequence"/>
</dbReference>
<evidence type="ECO:0000256" key="1">
    <source>
        <dbReference type="SAM" id="MobiDB-lite"/>
    </source>
</evidence>
<feature type="region of interest" description="Disordered" evidence="1">
    <location>
        <begin position="765"/>
        <end position="811"/>
    </location>
</feature>
<feature type="compositionally biased region" description="Pro residues" evidence="1">
    <location>
        <begin position="191"/>
        <end position="202"/>
    </location>
</feature>
<gene>
    <name evidence="2" type="ORF">M407DRAFT_31239</name>
</gene>
<name>A0A0C3LC99_9AGAM</name>
<feature type="compositionally biased region" description="Acidic residues" evidence="1">
    <location>
        <begin position="355"/>
        <end position="379"/>
    </location>
</feature>
<dbReference type="PANTHER" id="PTHR24216:SF65">
    <property type="entry name" value="PAXILLIN-LIKE PROTEIN 1"/>
    <property type="match status" value="1"/>
</dbReference>
<dbReference type="HOGENOM" id="CLU_236880_0_0_1"/>